<dbReference type="AlphaFoldDB" id="A0A8X6N1I5"/>
<evidence type="ECO:0000256" key="1">
    <source>
        <dbReference type="SAM" id="MobiDB-lite"/>
    </source>
</evidence>
<keyword evidence="3" id="KW-1185">Reference proteome</keyword>
<feature type="compositionally biased region" description="Polar residues" evidence="1">
    <location>
        <begin position="55"/>
        <end position="70"/>
    </location>
</feature>
<evidence type="ECO:0000313" key="3">
    <source>
        <dbReference type="Proteomes" id="UP000887013"/>
    </source>
</evidence>
<dbReference type="EMBL" id="BMAW01004455">
    <property type="protein sequence ID" value="GFS89068.1"/>
    <property type="molecule type" value="Genomic_DNA"/>
</dbReference>
<organism evidence="2 3">
    <name type="scientific">Nephila pilipes</name>
    <name type="common">Giant wood spider</name>
    <name type="synonym">Nephila maculata</name>
    <dbReference type="NCBI Taxonomy" id="299642"/>
    <lineage>
        <taxon>Eukaryota</taxon>
        <taxon>Metazoa</taxon>
        <taxon>Ecdysozoa</taxon>
        <taxon>Arthropoda</taxon>
        <taxon>Chelicerata</taxon>
        <taxon>Arachnida</taxon>
        <taxon>Araneae</taxon>
        <taxon>Araneomorphae</taxon>
        <taxon>Entelegynae</taxon>
        <taxon>Araneoidea</taxon>
        <taxon>Nephilidae</taxon>
        <taxon>Nephila</taxon>
    </lineage>
</organism>
<feature type="region of interest" description="Disordered" evidence="1">
    <location>
        <begin position="54"/>
        <end position="100"/>
    </location>
</feature>
<comment type="caution">
    <text evidence="2">The sequence shown here is derived from an EMBL/GenBank/DDBJ whole genome shotgun (WGS) entry which is preliminary data.</text>
</comment>
<protein>
    <submittedName>
        <fullName evidence="2">Uncharacterized protein</fullName>
    </submittedName>
</protein>
<accession>A0A8X6N1I5</accession>
<sequence>MSPFPLLPTLFPAKSLIPDDAGARFRIPQPSISLLHSPPTPWWNLQPAIEIRFPSTASNAHAQESATQPPRVSGPAVHGNDVLGSSIGPARAQRWPSVRPSSAFERKRTWLLAKRSAPCAAQPQPSWALYSAFRRASASPSMANTT</sequence>
<gene>
    <name evidence="2" type="ORF">NPIL_473631</name>
</gene>
<proteinExistence type="predicted"/>
<name>A0A8X6N1I5_NEPPI</name>
<reference evidence="2" key="1">
    <citation type="submission" date="2020-08" db="EMBL/GenBank/DDBJ databases">
        <title>Multicomponent nature underlies the extraordinary mechanical properties of spider dragline silk.</title>
        <authorList>
            <person name="Kono N."/>
            <person name="Nakamura H."/>
            <person name="Mori M."/>
            <person name="Yoshida Y."/>
            <person name="Ohtoshi R."/>
            <person name="Malay A.D."/>
            <person name="Moran D.A.P."/>
            <person name="Tomita M."/>
            <person name="Numata K."/>
            <person name="Arakawa K."/>
        </authorList>
    </citation>
    <scope>NUCLEOTIDE SEQUENCE</scope>
</reference>
<dbReference type="Proteomes" id="UP000887013">
    <property type="component" value="Unassembled WGS sequence"/>
</dbReference>
<evidence type="ECO:0000313" key="2">
    <source>
        <dbReference type="EMBL" id="GFS89068.1"/>
    </source>
</evidence>